<dbReference type="Proteomes" id="UP000050816">
    <property type="component" value="Unassembled WGS sequence"/>
</dbReference>
<organism evidence="3 4">
    <name type="scientific">Limosilactobacillus ingluviei DSM 15946</name>
    <dbReference type="NCBI Taxonomy" id="1423760"/>
    <lineage>
        <taxon>Bacteria</taxon>
        <taxon>Bacillati</taxon>
        <taxon>Bacillota</taxon>
        <taxon>Bacilli</taxon>
        <taxon>Lactobacillales</taxon>
        <taxon>Lactobacillaceae</taxon>
        <taxon>Limosilactobacillus</taxon>
    </lineage>
</organism>
<comment type="caution">
    <text evidence="3">The sequence shown here is derived from an EMBL/GenBank/DDBJ whole genome shotgun (WGS) entry which is preliminary data.</text>
</comment>
<dbReference type="GeneID" id="82932913"/>
<dbReference type="RefSeq" id="WP_019205105.1">
    <property type="nucleotide sequence ID" value="NZ_AZFK01000029.1"/>
</dbReference>
<name>A0A0R1UAZ2_9LACO</name>
<reference evidence="3 4" key="1">
    <citation type="journal article" date="2015" name="Genome Announc.">
        <title>Expanding the biotechnology potential of lactobacilli through comparative genomics of 213 strains and associated genera.</title>
        <authorList>
            <person name="Sun Z."/>
            <person name="Harris H.M."/>
            <person name="McCann A."/>
            <person name="Guo C."/>
            <person name="Argimon S."/>
            <person name="Zhang W."/>
            <person name="Yang X."/>
            <person name="Jeffery I.B."/>
            <person name="Cooney J.C."/>
            <person name="Kagawa T.F."/>
            <person name="Liu W."/>
            <person name="Song Y."/>
            <person name="Salvetti E."/>
            <person name="Wrobel A."/>
            <person name="Rasinkangas P."/>
            <person name="Parkhill J."/>
            <person name="Rea M.C."/>
            <person name="O'Sullivan O."/>
            <person name="Ritari J."/>
            <person name="Douillard F.P."/>
            <person name="Paul Ross R."/>
            <person name="Yang R."/>
            <person name="Briner A.E."/>
            <person name="Felis G.E."/>
            <person name="de Vos W.M."/>
            <person name="Barrangou R."/>
            <person name="Klaenhammer T.R."/>
            <person name="Caufield P.W."/>
            <person name="Cui Y."/>
            <person name="Zhang H."/>
            <person name="O'Toole P.W."/>
        </authorList>
    </citation>
    <scope>NUCLEOTIDE SEQUENCE [LARGE SCALE GENOMIC DNA]</scope>
    <source>
        <strain evidence="3 4">DSM 15946</strain>
    </source>
</reference>
<gene>
    <name evidence="3" type="ORF">FC43_GL001318</name>
</gene>
<evidence type="ECO:0000313" key="4">
    <source>
        <dbReference type="Proteomes" id="UP000050816"/>
    </source>
</evidence>
<feature type="transmembrane region" description="Helical" evidence="2">
    <location>
        <begin position="55"/>
        <end position="76"/>
    </location>
</feature>
<comment type="similarity">
    <text evidence="1">Belongs to the YggT family.</text>
</comment>
<protein>
    <recommendedName>
        <fullName evidence="5">YggT family protein</fullName>
    </recommendedName>
</protein>
<sequence>MISFLVMVVGSLLDLYTMAIVVWCILTWFPGALNSTFGQWLTKLVEPYLGFFERLIPSIGGVSFAPVVAVLVLWLAQSGLRFLGQLLVAM</sequence>
<keyword evidence="2" id="KW-1133">Transmembrane helix</keyword>
<dbReference type="PANTHER" id="PTHR33219:SF14">
    <property type="entry name" value="PROTEIN COFACTOR ASSEMBLY OF COMPLEX C SUBUNIT B CCB3, CHLOROPLASTIC-RELATED"/>
    <property type="match status" value="1"/>
</dbReference>
<accession>A0A0R1UAZ2</accession>
<evidence type="ECO:0000313" key="3">
    <source>
        <dbReference type="EMBL" id="KRL90513.1"/>
    </source>
</evidence>
<dbReference type="Pfam" id="PF02325">
    <property type="entry name" value="CCB3_YggT"/>
    <property type="match status" value="1"/>
</dbReference>
<keyword evidence="2" id="KW-0472">Membrane</keyword>
<feature type="transmembrane region" description="Helical" evidence="2">
    <location>
        <begin position="12"/>
        <end position="35"/>
    </location>
</feature>
<dbReference type="PATRIC" id="fig|1423760.3.peg.1387"/>
<evidence type="ECO:0008006" key="5">
    <source>
        <dbReference type="Google" id="ProtNLM"/>
    </source>
</evidence>
<dbReference type="InterPro" id="IPR003425">
    <property type="entry name" value="CCB3/YggT"/>
</dbReference>
<dbReference type="AlphaFoldDB" id="A0A0R1UAZ2"/>
<evidence type="ECO:0000256" key="1">
    <source>
        <dbReference type="ARBA" id="ARBA00010894"/>
    </source>
</evidence>
<dbReference type="EMBL" id="AZFK01000029">
    <property type="protein sequence ID" value="KRL90513.1"/>
    <property type="molecule type" value="Genomic_DNA"/>
</dbReference>
<evidence type="ECO:0000256" key="2">
    <source>
        <dbReference type="SAM" id="Phobius"/>
    </source>
</evidence>
<proteinExistence type="inferred from homology"/>
<keyword evidence="2" id="KW-0812">Transmembrane</keyword>
<dbReference type="PANTHER" id="PTHR33219">
    <property type="entry name" value="YLMG HOMOLOG PROTEIN 2, CHLOROPLASTIC"/>
    <property type="match status" value="1"/>
</dbReference>
<dbReference type="GO" id="GO:0016020">
    <property type="term" value="C:membrane"/>
    <property type="evidence" value="ECO:0007669"/>
    <property type="project" value="InterPro"/>
</dbReference>